<sequence>MAPTFRSAYAGGYSDEIKKRQLEALRHAILAQGQRVALVKNNTKCRICTRNQTVELRCCVCDKIKGLDDFAKTQRQDRDTARCMNCVQSHAEAAPVLEEHKLLTETEPSTAYDTRTTNPFDEHSLVASTRKLTLRSVPLIAYRGLGQPGKDEKNDDATFVAGSVSVERVQENAEISKDQGPLFFTAYDAQRVAHHRAASPSGAPKSVHTGWASWGVRPDANSQDADPERLTSKKRASKFAKVPGKRFEKHEAPTMRVPEPSGQTMDSDDENDGNDGVEDYL</sequence>
<proteinExistence type="predicted"/>
<dbReference type="RefSeq" id="XP_001275590.1">
    <property type="nucleotide sequence ID" value="XM_001275589.1"/>
</dbReference>
<dbReference type="OrthoDB" id="3514033at2759"/>
<evidence type="ECO:0000313" key="3">
    <source>
        <dbReference type="EMBL" id="EAW14164.1"/>
    </source>
</evidence>
<feature type="domain" description="Stc1" evidence="2">
    <location>
        <begin position="18"/>
        <end position="88"/>
    </location>
</feature>
<dbReference type="Pfam" id="PF12898">
    <property type="entry name" value="Stc1"/>
    <property type="match status" value="1"/>
</dbReference>
<dbReference type="eggNOG" id="ENOG502SB6E">
    <property type="taxonomic scope" value="Eukaryota"/>
</dbReference>
<dbReference type="KEGG" id="act:ACLA_071970"/>
<dbReference type="STRING" id="344612.A1C6Z3"/>
<dbReference type="InterPro" id="IPR024630">
    <property type="entry name" value="Stc1"/>
</dbReference>
<dbReference type="AlphaFoldDB" id="A1C6Z3"/>
<feature type="compositionally biased region" description="Acidic residues" evidence="1">
    <location>
        <begin position="266"/>
        <end position="281"/>
    </location>
</feature>
<protein>
    <recommendedName>
        <fullName evidence="2">Stc1 domain-containing protein</fullName>
    </recommendedName>
</protein>
<reference evidence="3 4" key="1">
    <citation type="journal article" date="2008" name="PLoS Genet.">
        <title>Genomic islands in the pathogenic filamentous fungus Aspergillus fumigatus.</title>
        <authorList>
            <person name="Fedorova N.D."/>
            <person name="Khaldi N."/>
            <person name="Joardar V.S."/>
            <person name="Maiti R."/>
            <person name="Amedeo P."/>
            <person name="Anderson M.J."/>
            <person name="Crabtree J."/>
            <person name="Silva J.C."/>
            <person name="Badger J.H."/>
            <person name="Albarraq A."/>
            <person name="Angiuoli S."/>
            <person name="Bussey H."/>
            <person name="Bowyer P."/>
            <person name="Cotty P.J."/>
            <person name="Dyer P.S."/>
            <person name="Egan A."/>
            <person name="Galens K."/>
            <person name="Fraser-Liggett C.M."/>
            <person name="Haas B.J."/>
            <person name="Inman J.M."/>
            <person name="Kent R."/>
            <person name="Lemieux S."/>
            <person name="Malavazi I."/>
            <person name="Orvis J."/>
            <person name="Roemer T."/>
            <person name="Ronning C.M."/>
            <person name="Sundaram J.P."/>
            <person name="Sutton G."/>
            <person name="Turner G."/>
            <person name="Venter J.C."/>
            <person name="White O.R."/>
            <person name="Whitty B.R."/>
            <person name="Youngman P."/>
            <person name="Wolfe K.H."/>
            <person name="Goldman G.H."/>
            <person name="Wortman J.R."/>
            <person name="Jiang B."/>
            <person name="Denning D.W."/>
            <person name="Nierman W.C."/>
        </authorList>
    </citation>
    <scope>NUCLEOTIDE SEQUENCE [LARGE SCALE GENOMIC DNA]</scope>
    <source>
        <strain evidence="4">ATCC 1007 / CBS 513.65 / DSM 816 / NCTC 3887 / NRRL 1</strain>
    </source>
</reference>
<dbReference type="GeneID" id="4708235"/>
<gene>
    <name evidence="3" type="ORF">ACLA_071970</name>
</gene>
<evidence type="ECO:0000259" key="2">
    <source>
        <dbReference type="Pfam" id="PF12898"/>
    </source>
</evidence>
<dbReference type="VEuPathDB" id="FungiDB:ACLA_071970"/>
<dbReference type="HOGENOM" id="CLU_052193_0_0_1"/>
<dbReference type="OMA" id="ARCMNCV"/>
<feature type="region of interest" description="Disordered" evidence="1">
    <location>
        <begin position="195"/>
        <end position="281"/>
    </location>
</feature>
<name>A1C6Z3_ASPCL</name>
<dbReference type="Proteomes" id="UP000006701">
    <property type="component" value="Unassembled WGS sequence"/>
</dbReference>
<accession>A1C6Z3</accession>
<dbReference type="EMBL" id="DS027045">
    <property type="protein sequence ID" value="EAW14164.1"/>
    <property type="molecule type" value="Genomic_DNA"/>
</dbReference>
<evidence type="ECO:0000256" key="1">
    <source>
        <dbReference type="SAM" id="MobiDB-lite"/>
    </source>
</evidence>
<keyword evidence="4" id="KW-1185">Reference proteome</keyword>
<organism evidence="3 4">
    <name type="scientific">Aspergillus clavatus (strain ATCC 1007 / CBS 513.65 / DSM 816 / NCTC 3887 / NRRL 1 / QM 1276 / 107)</name>
    <dbReference type="NCBI Taxonomy" id="344612"/>
    <lineage>
        <taxon>Eukaryota</taxon>
        <taxon>Fungi</taxon>
        <taxon>Dikarya</taxon>
        <taxon>Ascomycota</taxon>
        <taxon>Pezizomycotina</taxon>
        <taxon>Eurotiomycetes</taxon>
        <taxon>Eurotiomycetidae</taxon>
        <taxon>Eurotiales</taxon>
        <taxon>Aspergillaceae</taxon>
        <taxon>Aspergillus</taxon>
        <taxon>Aspergillus subgen. Fumigati</taxon>
    </lineage>
</organism>
<evidence type="ECO:0000313" key="4">
    <source>
        <dbReference type="Proteomes" id="UP000006701"/>
    </source>
</evidence>